<evidence type="ECO:0000256" key="4">
    <source>
        <dbReference type="ARBA" id="ARBA00022642"/>
    </source>
</evidence>
<keyword evidence="5 11" id="KW-0808">Transferase</keyword>
<comment type="function">
    <text evidence="1 11">Catalyzes the reversible adenylation of nicotinate mononucleotide (NaMN) to nicotinic acid adenine dinucleotide (NaAD).</text>
</comment>
<evidence type="ECO:0000256" key="3">
    <source>
        <dbReference type="ARBA" id="ARBA00009014"/>
    </source>
</evidence>
<dbReference type="NCBIfam" id="TIGR00125">
    <property type="entry name" value="cyt_tran_rel"/>
    <property type="match status" value="1"/>
</dbReference>
<evidence type="ECO:0000256" key="11">
    <source>
        <dbReference type="HAMAP-Rule" id="MF_00244"/>
    </source>
</evidence>
<dbReference type="InterPro" id="IPR005248">
    <property type="entry name" value="NadD/NMNAT"/>
</dbReference>
<evidence type="ECO:0000256" key="1">
    <source>
        <dbReference type="ARBA" id="ARBA00002324"/>
    </source>
</evidence>
<comment type="similarity">
    <text evidence="3 11">Belongs to the NadD family.</text>
</comment>
<evidence type="ECO:0000256" key="5">
    <source>
        <dbReference type="ARBA" id="ARBA00022679"/>
    </source>
</evidence>
<dbReference type="EC" id="2.7.7.18" evidence="11"/>
<evidence type="ECO:0000259" key="12">
    <source>
        <dbReference type="Pfam" id="PF01467"/>
    </source>
</evidence>
<dbReference type="NCBIfam" id="TIGR00482">
    <property type="entry name" value="nicotinate (nicotinamide) nucleotide adenylyltransferase"/>
    <property type="match status" value="1"/>
</dbReference>
<dbReference type="GO" id="GO:0009435">
    <property type="term" value="P:NAD+ biosynthetic process"/>
    <property type="evidence" value="ECO:0007669"/>
    <property type="project" value="UniProtKB-UniRule"/>
</dbReference>
<dbReference type="InterPro" id="IPR004821">
    <property type="entry name" value="Cyt_trans-like"/>
</dbReference>
<keyword evidence="4 11" id="KW-0662">Pyridine nucleotide biosynthesis</keyword>
<dbReference type="CDD" id="cd02165">
    <property type="entry name" value="NMNAT"/>
    <property type="match status" value="1"/>
</dbReference>
<dbReference type="KEGG" id="hte:Hydth_1499"/>
<feature type="domain" description="Cytidyltransferase-like" evidence="12">
    <location>
        <begin position="5"/>
        <end position="172"/>
    </location>
</feature>
<dbReference type="Pfam" id="PF01467">
    <property type="entry name" value="CTP_transf_like"/>
    <property type="match status" value="1"/>
</dbReference>
<dbReference type="RefSeq" id="WP_012964141.1">
    <property type="nucleotide sequence ID" value="NC_013799.1"/>
</dbReference>
<evidence type="ECO:0000256" key="6">
    <source>
        <dbReference type="ARBA" id="ARBA00022695"/>
    </source>
</evidence>
<dbReference type="AlphaFoldDB" id="D3DJF9"/>
<reference evidence="13 14" key="1">
    <citation type="journal article" date="2010" name="J. Bacteriol.">
        <title>Complete genome sequence of the thermophilic, obligately chemolithoautotrophic hydrogen-oxidizing bacterium Hydrogenobacter thermophilus TK-6.</title>
        <authorList>
            <person name="Arai H."/>
            <person name="Kanbe H."/>
            <person name="Ishii M."/>
            <person name="Igarashi Y."/>
        </authorList>
    </citation>
    <scope>NUCLEOTIDE SEQUENCE [LARGE SCALE GENOMIC DNA]</scope>
    <source>
        <strain evidence="14">DSM 6534 / IAM 12695 / TK-6 [Tokyo]</strain>
    </source>
</reference>
<dbReference type="InterPro" id="IPR014729">
    <property type="entry name" value="Rossmann-like_a/b/a_fold"/>
</dbReference>
<dbReference type="STRING" id="608538.HTH_1511"/>
<comment type="pathway">
    <text evidence="2 11">Cofactor biosynthesis; NAD(+) biosynthesis; deamido-NAD(+) from nicotinate D-ribonucleotide: step 1/1.</text>
</comment>
<gene>
    <name evidence="11 13" type="primary">nadD</name>
    <name evidence="13" type="ordered locus">HTH_1511</name>
</gene>
<name>D3DJF9_HYDTT</name>
<evidence type="ECO:0000313" key="13">
    <source>
        <dbReference type="EMBL" id="BAI69961.1"/>
    </source>
</evidence>
<dbReference type="KEGG" id="hth:HTH_1511"/>
<evidence type="ECO:0000256" key="9">
    <source>
        <dbReference type="ARBA" id="ARBA00023027"/>
    </source>
</evidence>
<dbReference type="GO" id="GO:0004515">
    <property type="term" value="F:nicotinate-nucleotide adenylyltransferase activity"/>
    <property type="evidence" value="ECO:0007669"/>
    <property type="project" value="UniProtKB-UniRule"/>
</dbReference>
<dbReference type="NCBIfam" id="NF000840">
    <property type="entry name" value="PRK00071.1-3"/>
    <property type="match status" value="1"/>
</dbReference>
<evidence type="ECO:0000313" key="14">
    <source>
        <dbReference type="Proteomes" id="UP000002574"/>
    </source>
</evidence>
<organism evidence="13 14">
    <name type="scientific">Hydrogenobacter thermophilus (strain DSM 6534 / IAM 12695 / TK-6)</name>
    <dbReference type="NCBI Taxonomy" id="608538"/>
    <lineage>
        <taxon>Bacteria</taxon>
        <taxon>Pseudomonadati</taxon>
        <taxon>Aquificota</taxon>
        <taxon>Aquificia</taxon>
        <taxon>Aquificales</taxon>
        <taxon>Aquificaceae</taxon>
        <taxon>Hydrogenobacter</taxon>
    </lineage>
</organism>
<sequence>MRKIFFGGSFDPVHIGHLVVARDVLEELKPDKIIFVPAFQAPLKEPHQATPQERFEMLSIATEGVKGFEVSHMEIKRGGISYTVDTAQELFINFGERPTFLVGADSILSLHMWKQPQKLIRLAVFIIADRNKRAEDVRNYLRANFPELKEERDFYILKTRNIDVSSTEIRNRVKVGKSIKWLVPESVESYILEKGLYTKEQLRA</sequence>
<keyword evidence="8 11" id="KW-0067">ATP-binding</keyword>
<dbReference type="HAMAP" id="MF_00244">
    <property type="entry name" value="NaMN_adenylyltr"/>
    <property type="match status" value="1"/>
</dbReference>
<keyword evidence="7 11" id="KW-0547">Nucleotide-binding</keyword>
<dbReference type="eggNOG" id="COG1057">
    <property type="taxonomic scope" value="Bacteria"/>
</dbReference>
<comment type="catalytic activity">
    <reaction evidence="10 11">
        <text>nicotinate beta-D-ribonucleotide + ATP + H(+) = deamido-NAD(+) + diphosphate</text>
        <dbReference type="Rhea" id="RHEA:22860"/>
        <dbReference type="ChEBI" id="CHEBI:15378"/>
        <dbReference type="ChEBI" id="CHEBI:30616"/>
        <dbReference type="ChEBI" id="CHEBI:33019"/>
        <dbReference type="ChEBI" id="CHEBI:57502"/>
        <dbReference type="ChEBI" id="CHEBI:58437"/>
        <dbReference type="EC" id="2.7.7.18"/>
    </reaction>
</comment>
<dbReference type="PATRIC" id="fig|608538.5.peg.1528"/>
<dbReference type="PANTHER" id="PTHR39321:SF3">
    <property type="entry name" value="PHOSPHOPANTETHEINE ADENYLYLTRANSFERASE"/>
    <property type="match status" value="1"/>
</dbReference>
<keyword evidence="14" id="KW-1185">Reference proteome</keyword>
<protein>
    <recommendedName>
        <fullName evidence="11">Probable nicotinate-nucleotide adenylyltransferase</fullName>
        <ecNumber evidence="11">2.7.7.18</ecNumber>
    </recommendedName>
    <alternativeName>
        <fullName evidence="11">Deamido-NAD(+) diphosphorylase</fullName>
    </alternativeName>
    <alternativeName>
        <fullName evidence="11">Deamido-NAD(+) pyrophosphorylase</fullName>
    </alternativeName>
    <alternativeName>
        <fullName evidence="11">Nicotinate mononucleotide adenylyltransferase</fullName>
        <shortName evidence="11">NaMN adenylyltransferase</shortName>
    </alternativeName>
</protein>
<evidence type="ECO:0000256" key="7">
    <source>
        <dbReference type="ARBA" id="ARBA00022741"/>
    </source>
</evidence>
<dbReference type="UniPathway" id="UPA00253">
    <property type="reaction ID" value="UER00332"/>
</dbReference>
<dbReference type="OrthoDB" id="5295945at2"/>
<dbReference type="SUPFAM" id="SSF52374">
    <property type="entry name" value="Nucleotidylyl transferase"/>
    <property type="match status" value="1"/>
</dbReference>
<accession>D3DJF9</accession>
<evidence type="ECO:0000256" key="8">
    <source>
        <dbReference type="ARBA" id="ARBA00022840"/>
    </source>
</evidence>
<dbReference type="PANTHER" id="PTHR39321">
    <property type="entry name" value="NICOTINATE-NUCLEOTIDE ADENYLYLTRANSFERASE-RELATED"/>
    <property type="match status" value="1"/>
</dbReference>
<dbReference type="Gene3D" id="3.40.50.620">
    <property type="entry name" value="HUPs"/>
    <property type="match status" value="1"/>
</dbReference>
<dbReference type="GO" id="GO:0005524">
    <property type="term" value="F:ATP binding"/>
    <property type="evidence" value="ECO:0007669"/>
    <property type="project" value="UniProtKB-KW"/>
</dbReference>
<dbReference type="EMBL" id="AP011112">
    <property type="protein sequence ID" value="BAI69961.1"/>
    <property type="molecule type" value="Genomic_DNA"/>
</dbReference>
<evidence type="ECO:0000256" key="10">
    <source>
        <dbReference type="ARBA" id="ARBA00048721"/>
    </source>
</evidence>
<keyword evidence="6 11" id="KW-0548">Nucleotidyltransferase</keyword>
<keyword evidence="9 11" id="KW-0520">NAD</keyword>
<proteinExistence type="inferred from homology"/>
<evidence type="ECO:0000256" key="2">
    <source>
        <dbReference type="ARBA" id="ARBA00005019"/>
    </source>
</evidence>
<dbReference type="Proteomes" id="UP000002574">
    <property type="component" value="Chromosome"/>
</dbReference>